<dbReference type="RefSeq" id="WP_184152687.1">
    <property type="nucleotide sequence ID" value="NZ_JACHKA010000001.1"/>
</dbReference>
<accession>A0ABR6NEZ5</accession>
<evidence type="ECO:0000259" key="1">
    <source>
        <dbReference type="Pfam" id="PF06094"/>
    </source>
</evidence>
<dbReference type="Gene3D" id="3.10.490.10">
    <property type="entry name" value="Gamma-glutamyl cyclotransferase-like"/>
    <property type="match status" value="1"/>
</dbReference>
<proteinExistence type="predicted"/>
<feature type="domain" description="Gamma-glutamylcyclotransferase AIG2-like" evidence="1">
    <location>
        <begin position="7"/>
        <end position="125"/>
    </location>
</feature>
<dbReference type="InterPro" id="IPR036568">
    <property type="entry name" value="GGCT-like_sf"/>
</dbReference>
<organism evidence="2 3">
    <name type="scientific">Sphingobium lignivorans</name>
    <dbReference type="NCBI Taxonomy" id="2735886"/>
    <lineage>
        <taxon>Bacteria</taxon>
        <taxon>Pseudomonadati</taxon>
        <taxon>Pseudomonadota</taxon>
        <taxon>Alphaproteobacteria</taxon>
        <taxon>Sphingomonadales</taxon>
        <taxon>Sphingomonadaceae</taxon>
        <taxon>Sphingobium</taxon>
    </lineage>
</organism>
<comment type="caution">
    <text evidence="2">The sequence shown here is derived from an EMBL/GenBank/DDBJ whole genome shotgun (WGS) entry which is preliminary data.</text>
</comment>
<dbReference type="Pfam" id="PF06094">
    <property type="entry name" value="GGACT"/>
    <property type="match status" value="1"/>
</dbReference>
<reference evidence="2 3" key="1">
    <citation type="submission" date="2020-08" db="EMBL/GenBank/DDBJ databases">
        <title>Exploring microbial biodiversity for novel pathways involved in the catabolism of aromatic compounds derived from lignin.</title>
        <authorList>
            <person name="Elkins J."/>
        </authorList>
    </citation>
    <scope>NUCLEOTIDE SEQUENCE [LARGE SCALE GENOMIC DNA]</scope>
    <source>
        <strain evidence="2 3">B1D3A</strain>
    </source>
</reference>
<protein>
    <submittedName>
        <fullName evidence="2">Gamma-glutamylcyclotransferase (GGCT)/AIG2-like uncharacterized protein YtfP</fullName>
    </submittedName>
</protein>
<keyword evidence="3" id="KW-1185">Reference proteome</keyword>
<dbReference type="InterPro" id="IPR013024">
    <property type="entry name" value="GGCT-like"/>
</dbReference>
<evidence type="ECO:0000313" key="2">
    <source>
        <dbReference type="EMBL" id="MBB5985850.1"/>
    </source>
</evidence>
<name>A0ABR6NEZ5_9SPHN</name>
<sequence>MNSPFRLFTYGQLMPGGTGYQTLGLEHRTRHLGADRVAGRLYHLGDYPGLITGPHGIVQGEILEFEEPGLIEEIDLYELYDPENPVGSEYRRIEVDLLDSSRRVWTYEYNRTVRDRPIIATGNWRMR</sequence>
<dbReference type="SUPFAM" id="SSF110857">
    <property type="entry name" value="Gamma-glutamyl cyclotransferase-like"/>
    <property type="match status" value="1"/>
</dbReference>
<dbReference type="InterPro" id="IPR009288">
    <property type="entry name" value="AIG2-like_dom"/>
</dbReference>
<dbReference type="EMBL" id="JACHKA010000001">
    <property type="protein sequence ID" value="MBB5985850.1"/>
    <property type="molecule type" value="Genomic_DNA"/>
</dbReference>
<dbReference type="Proteomes" id="UP001138540">
    <property type="component" value="Unassembled WGS sequence"/>
</dbReference>
<evidence type="ECO:0000313" key="3">
    <source>
        <dbReference type="Proteomes" id="UP001138540"/>
    </source>
</evidence>
<gene>
    <name evidence="2" type="ORF">HNP60_001824</name>
</gene>
<dbReference type="CDD" id="cd06661">
    <property type="entry name" value="GGCT_like"/>
    <property type="match status" value="1"/>
</dbReference>